<gene>
    <name evidence="2" type="ORF">FRC96_07310</name>
</gene>
<dbReference type="RefSeq" id="WP_146973849.1">
    <property type="nucleotide sequence ID" value="NZ_VOSL01000036.1"/>
</dbReference>
<dbReference type="Proteomes" id="UP000321046">
    <property type="component" value="Unassembled WGS sequence"/>
</dbReference>
<comment type="caution">
    <text evidence="2">The sequence shown here is derived from an EMBL/GenBank/DDBJ whole genome shotgun (WGS) entry which is preliminary data.</text>
</comment>
<dbReference type="OrthoDB" id="611177at2"/>
<accession>A0A5C6XBG9</accession>
<protein>
    <recommendedName>
        <fullName evidence="4">Peptidase M19</fullName>
    </recommendedName>
</protein>
<feature type="compositionally biased region" description="Basic residues" evidence="1">
    <location>
        <begin position="576"/>
        <end position="594"/>
    </location>
</feature>
<dbReference type="AlphaFoldDB" id="A0A5C6XBG9"/>
<evidence type="ECO:0000313" key="3">
    <source>
        <dbReference type="Proteomes" id="UP000321046"/>
    </source>
</evidence>
<feature type="region of interest" description="Disordered" evidence="1">
    <location>
        <begin position="555"/>
        <end position="603"/>
    </location>
</feature>
<evidence type="ECO:0008006" key="4">
    <source>
        <dbReference type="Google" id="ProtNLM"/>
    </source>
</evidence>
<dbReference type="InterPro" id="IPR032466">
    <property type="entry name" value="Metal_Hydrolase"/>
</dbReference>
<feature type="compositionally biased region" description="Low complexity" evidence="1">
    <location>
        <begin position="555"/>
        <end position="575"/>
    </location>
</feature>
<name>A0A5C6XBG9_9DELT</name>
<proteinExistence type="predicted"/>
<sequence length="603" mass="67268">MKPLAFADIHCHPTFYAFNRLRNTPEEQDPSVFHPWMELESHLEHQLAGARASDYVQTNFSRMIAGDVRLIFASFTPIERGFFIGSGNGDERPFKDEVAAWLRLKRPAEVLSKLAAGDVSGAAQKALGVLRNGGPLRQLVQRAVMGYGADRVAYLSGSAYDYWEELLLEYDFIKRGDRERHKVEFATGEGPQIVEGSYRVATGVEDVQAVIERNEDDLAVVLTIEGGHVFSVGTDLKPVDLSVMLERIEALKNWEHPVLFLTLAHHFDNGICGHAHSLVDAADWIMDQEFRLNQGLDPERGMPVVRALLDLDEDLKDQGGKRIHLDVRHMSARSRKAYYAQVVEPYNAWRDKQPAAYRARYPKIPVVMSHSGYAGVPTLAQMIAEEEREHDRWHRGPFYAWSINLSDEDMRAIFESGGLAGINLDRRILGMKPGDKLDPEVVPEVVLRQIFALVDVILLDDRYSEEEKLKVWDRICLGTDFDGFIHPIESCPTAADLPKLGESLRVLLEAHKHTRGIAEIGVETILEKFAWKNAYDFTLTHLPAAAGVGPVVKAASGKKTTSSKSSKSSKGVSAKSTKKGTSSRKAKTGKAKRTKTSEEKSDA</sequence>
<dbReference type="SUPFAM" id="SSF51556">
    <property type="entry name" value="Metallo-dependent hydrolases"/>
    <property type="match status" value="1"/>
</dbReference>
<reference evidence="2 3" key="1">
    <citation type="submission" date="2019-08" db="EMBL/GenBank/DDBJ databases">
        <title>Bradymonadales sp. TMQ2.</title>
        <authorList>
            <person name="Liang Q."/>
        </authorList>
    </citation>
    <scope>NUCLEOTIDE SEQUENCE [LARGE SCALE GENOMIC DNA]</scope>
    <source>
        <strain evidence="2 3">TMQ2</strain>
    </source>
</reference>
<evidence type="ECO:0000313" key="2">
    <source>
        <dbReference type="EMBL" id="TXD38740.1"/>
    </source>
</evidence>
<dbReference type="Gene3D" id="3.20.20.140">
    <property type="entry name" value="Metal-dependent hydrolases"/>
    <property type="match status" value="1"/>
</dbReference>
<organism evidence="2 3">
    <name type="scientific">Lujinxingia vulgaris</name>
    <dbReference type="NCBI Taxonomy" id="2600176"/>
    <lineage>
        <taxon>Bacteria</taxon>
        <taxon>Deltaproteobacteria</taxon>
        <taxon>Bradymonadales</taxon>
        <taxon>Lujinxingiaceae</taxon>
        <taxon>Lujinxingia</taxon>
    </lineage>
</organism>
<evidence type="ECO:0000256" key="1">
    <source>
        <dbReference type="SAM" id="MobiDB-lite"/>
    </source>
</evidence>
<dbReference type="EMBL" id="VOSL01000036">
    <property type="protein sequence ID" value="TXD38740.1"/>
    <property type="molecule type" value="Genomic_DNA"/>
</dbReference>